<dbReference type="EMBL" id="NSNE01000012">
    <property type="protein sequence ID" value="RPM12113.1"/>
    <property type="molecule type" value="Genomic_DNA"/>
</dbReference>
<evidence type="ECO:0000256" key="1">
    <source>
        <dbReference type="ARBA" id="ARBA00003937"/>
    </source>
</evidence>
<evidence type="ECO:0000256" key="7">
    <source>
        <dbReference type="ARBA" id="ARBA00023191"/>
    </source>
</evidence>
<reference evidence="21" key="2">
    <citation type="submission" date="2015-06" db="EMBL/GenBank/DDBJ databases">
        <authorList>
            <person name="Radhakrishnan Rajesh"/>
            <person name="Underwood Anthony"/>
            <person name="Al-Shahib Ali"/>
        </authorList>
    </citation>
    <scope>NUCLEOTIDE SEQUENCE [LARGE SCALE GENOMIC DNA]</scope>
    <source>
        <strain evidence="21">P19_London_7_VIM_2_05_10</strain>
    </source>
</reference>
<evidence type="ECO:0000313" key="16">
    <source>
        <dbReference type="EMBL" id="CRP97464.1"/>
    </source>
</evidence>
<evidence type="ECO:0000256" key="12">
    <source>
        <dbReference type="PIRSR" id="PIRSR603542-1"/>
    </source>
</evidence>
<accession>A0A0C7ADZ2</accession>
<comment type="cofactor">
    <cofactor evidence="13">
        <name>Mg(2+)</name>
        <dbReference type="ChEBI" id="CHEBI:18420"/>
    </cofactor>
</comment>
<reference evidence="20 23" key="6">
    <citation type="submission" date="2019-01" db="EMBL/GenBank/DDBJ databases">
        <title>The Pseudomonas aeruginosa pan-genome provides new insights on its population structure, horizontal gene transfer and pathogenicity.</title>
        <authorList>
            <person name="Freschi L."/>
            <person name="Vincent A.T."/>
            <person name="Jeukens J."/>
            <person name="Emond-Rheault J.-G."/>
            <person name="Kukavica-Ibrulj I."/>
            <person name="Dupont M.-J."/>
            <person name="Charette S.J."/>
            <person name="Boyle B."/>
            <person name="Levesque R.C."/>
        </authorList>
    </citation>
    <scope>NUCLEOTIDE SEQUENCE [LARGE SCALE GENOMIC DNA]</scope>
    <source>
        <strain evidence="20 23">PA-W36</strain>
    </source>
</reference>
<feature type="domain" description="4'-phosphopantetheinyl transferase" evidence="14">
    <location>
        <begin position="125"/>
        <end position="223"/>
    </location>
</feature>
<feature type="binding site" evidence="12">
    <location>
        <begin position="107"/>
        <end position="108"/>
    </location>
    <ligand>
        <name>CoA</name>
        <dbReference type="ChEBI" id="CHEBI:57287"/>
    </ligand>
</feature>
<dbReference type="EMBL" id="WOAD01000001">
    <property type="protein sequence ID" value="MUI34106.1"/>
    <property type="molecule type" value="Genomic_DNA"/>
</dbReference>
<dbReference type="Proteomes" id="UP000644192">
    <property type="component" value="Unassembled WGS sequence"/>
</dbReference>
<dbReference type="Pfam" id="PF17837">
    <property type="entry name" value="4PPT_N"/>
    <property type="match status" value="1"/>
</dbReference>
<dbReference type="GO" id="GO:0005886">
    <property type="term" value="C:plasma membrane"/>
    <property type="evidence" value="ECO:0007669"/>
    <property type="project" value="TreeGrafter"/>
</dbReference>
<dbReference type="Proteomes" id="UP000433532">
    <property type="component" value="Unassembled WGS sequence"/>
</dbReference>
<evidence type="ECO:0000313" key="17">
    <source>
        <dbReference type="EMBL" id="MUI34106.1"/>
    </source>
</evidence>
<evidence type="ECO:0000256" key="8">
    <source>
        <dbReference type="ARBA" id="ARBA00029894"/>
    </source>
</evidence>
<organism evidence="19 22">
    <name type="scientific">Pseudomonas aeruginosa</name>
    <dbReference type="NCBI Taxonomy" id="287"/>
    <lineage>
        <taxon>Bacteria</taxon>
        <taxon>Pseudomonadati</taxon>
        <taxon>Pseudomonadota</taxon>
        <taxon>Gammaproteobacteria</taxon>
        <taxon>Pseudomonadales</taxon>
        <taxon>Pseudomonadaceae</taxon>
        <taxon>Pseudomonas</taxon>
    </lineage>
</organism>
<comment type="subunit">
    <text evidence="4">EntB, EntD, EntE, and EntF form a multienzyme complex called enterobactin synthase.</text>
</comment>
<dbReference type="PANTHER" id="PTHR38096:SF1">
    <property type="entry name" value="ENTEROBACTIN SYNTHASE COMPONENT D"/>
    <property type="match status" value="1"/>
</dbReference>
<dbReference type="InterPro" id="IPR037143">
    <property type="entry name" value="4-PPantetheinyl_Trfase_dom_sf"/>
</dbReference>
<comment type="function">
    <text evidence="1">Involved in the biosynthesis of the siderophore enterobactin (enterochelin), which is a macrocyclic trimeric lactone of N-(2,3-dihydroxybenzoyl)-serine. The serine trilactone serves as a scaffolding for the three catechol functionalities that provide hexadentate coordination for the tightly ligated iron(2+) atoms. Plays an essential role in the assembly of the enterobactin by catalyzing the transfer of the 4'-phosphopantetheine (Ppant) moiety from coenzyme A to the apo-domains of both EntB (ArCP domain) and EntF (PCP domain) to yield their holo-forms which make them competent for the activation of 2,3-dihydroxybenzoate (DHB) and L-serine, respectively.</text>
</comment>
<dbReference type="GO" id="GO:0009366">
    <property type="term" value="C:enterobactin synthetase complex"/>
    <property type="evidence" value="ECO:0007669"/>
    <property type="project" value="InterPro"/>
</dbReference>
<dbReference type="InterPro" id="IPR008278">
    <property type="entry name" value="4-PPantetheinyl_Trfase_dom"/>
</dbReference>
<feature type="domain" description="4'-phosphopantetheinyl transferase N-terminal" evidence="15">
    <location>
        <begin position="55"/>
        <end position="118"/>
    </location>
</feature>
<dbReference type="OMA" id="WFGSISH"/>
<dbReference type="GO" id="GO:0009239">
    <property type="term" value="P:enterobactin biosynthetic process"/>
    <property type="evidence" value="ECO:0007669"/>
    <property type="project" value="UniProtKB-UniPathway"/>
</dbReference>
<accession>A0A1S1C4K1</accession>
<feature type="binding site" evidence="12">
    <location>
        <position position="71"/>
    </location>
    <ligand>
        <name>CoA</name>
        <dbReference type="ChEBI" id="CHEBI:57287"/>
    </ligand>
</feature>
<comment type="caution">
    <text evidence="19">The sequence shown here is derived from an EMBL/GenBank/DDBJ whole genome shotgun (WGS) entry which is preliminary data.</text>
</comment>
<reference evidence="19" key="3">
    <citation type="submission" date="2017-05" db="EMBL/GenBank/DDBJ databases">
        <authorList>
            <person name="Song R."/>
            <person name="Chenine A.L."/>
            <person name="Ruprecht R.M."/>
        </authorList>
    </citation>
    <scope>NUCLEOTIDE SEQUENCE [LARGE SCALE GENOMIC DNA]</scope>
    <source>
        <strain evidence="19">S567_C10_BS</strain>
    </source>
</reference>
<name>A0A0C7ADZ2_PSEAI</name>
<comment type="catalytic activity">
    <reaction evidence="10">
        <text>apo-[aryl-carrier protein] + CoA = holo-[aryl-carrier protein] + adenosine 3',5'-bisphosphate + H(+)</text>
        <dbReference type="Rhea" id="RHEA:48404"/>
        <dbReference type="Rhea" id="RHEA-COMP:15903"/>
        <dbReference type="Rhea" id="RHEA-COMP:17557"/>
        <dbReference type="ChEBI" id="CHEBI:15378"/>
        <dbReference type="ChEBI" id="CHEBI:29999"/>
        <dbReference type="ChEBI" id="CHEBI:57287"/>
        <dbReference type="ChEBI" id="CHEBI:58343"/>
        <dbReference type="ChEBI" id="CHEBI:64479"/>
    </reaction>
</comment>
<keyword evidence="13" id="KW-0460">Magnesium</keyword>
<comment type="similarity">
    <text evidence="3">Belongs to the P-Pant transferase superfamily. EntD family.</text>
</comment>
<dbReference type="EMBL" id="CVVU01000258">
    <property type="protein sequence ID" value="CRP97464.1"/>
    <property type="molecule type" value="Genomic_DNA"/>
</dbReference>
<keyword evidence="13" id="KW-0479">Metal-binding</keyword>
<dbReference type="GO" id="GO:0000287">
    <property type="term" value="F:magnesium ion binding"/>
    <property type="evidence" value="ECO:0007669"/>
    <property type="project" value="InterPro"/>
</dbReference>
<proteinExistence type="inferred from homology"/>
<evidence type="ECO:0000313" key="24">
    <source>
        <dbReference type="Proteomes" id="UP000433532"/>
    </source>
</evidence>
<evidence type="ECO:0000256" key="9">
    <source>
        <dbReference type="ARBA" id="ARBA00031996"/>
    </source>
</evidence>
<feature type="binding site" evidence="12">
    <location>
        <position position="179"/>
    </location>
    <ligand>
        <name>CoA</name>
        <dbReference type="ChEBI" id="CHEBI:57287"/>
    </ligand>
</feature>
<dbReference type="Proteomes" id="UP000194857">
    <property type="component" value="Unassembled WGS sequence"/>
</dbReference>
<dbReference type="InterPro" id="IPR041354">
    <property type="entry name" value="4PPT_N"/>
</dbReference>
<dbReference type="Pfam" id="PF01648">
    <property type="entry name" value="ACPS"/>
    <property type="match status" value="1"/>
</dbReference>
<keyword evidence="6 19" id="KW-0808">Transferase</keyword>
<evidence type="ECO:0000313" key="21">
    <source>
        <dbReference type="Proteomes" id="UP000045039"/>
    </source>
</evidence>
<keyword evidence="7" id="KW-0259">Enterobactin biosynthesis</keyword>
<reference evidence="22" key="4">
    <citation type="submission" date="2017-05" db="EMBL/GenBank/DDBJ databases">
        <authorList>
            <person name="Giani T."/>
            <person name="Arena F."/>
            <person name="Pollini S."/>
            <person name="Di Pilato V."/>
            <person name="D'Andrea M.M."/>
            <person name="Henrici De Angelis L."/>
            <person name="Bassetti M."/>
            <person name="Rossolini G.M."/>
        </authorList>
    </citation>
    <scope>NUCLEOTIDE SEQUENCE [LARGE SCALE GENOMIC DNA]</scope>
    <source>
        <strain evidence="22">S567_C10_BS</strain>
    </source>
</reference>
<evidence type="ECO:0000313" key="20">
    <source>
        <dbReference type="EMBL" id="RPM12113.1"/>
    </source>
</evidence>
<sequence length="242" mass="26788">MRAMNDRLPSFCTPLDDRWPLPVALPGVQLRSTRFDPALLQPGDFALAGIQPPANILRAVAKRQAEFLAGRLCARAALFALDGRAQTPAVGEDRAPVWPAAISGSITHGDRWAAALVAARGDWRGLGLDVETLLEAERARYLHGEILTEGERLRFADDLERRTGLLVTLAFSLKESLFKALYPLVGKRFYFEHAELLEWRADGQARLRLLTDLSPEWRHGSELDAQFAVLDERLLSLVAVGA</sequence>
<dbReference type="PRINTS" id="PR01399">
    <property type="entry name" value="ENTSNTHTASED"/>
</dbReference>
<evidence type="ECO:0000313" key="19">
    <source>
        <dbReference type="EMBL" id="OTI63985.1"/>
    </source>
</evidence>
<evidence type="ECO:0000259" key="15">
    <source>
        <dbReference type="Pfam" id="PF17837"/>
    </source>
</evidence>
<feature type="binding site" evidence="13">
    <location>
        <position position="131"/>
    </location>
    <ligand>
        <name>Mg(2+)</name>
        <dbReference type="ChEBI" id="CHEBI:18420"/>
    </ligand>
</feature>
<comment type="catalytic activity">
    <reaction evidence="11">
        <text>apo-[peptidyl-carrier protein] + CoA = holo-[peptidyl-carrier protein] + adenosine 3',5'-bisphosphate + H(+)</text>
        <dbReference type="Rhea" id="RHEA:46228"/>
        <dbReference type="Rhea" id="RHEA-COMP:11479"/>
        <dbReference type="Rhea" id="RHEA-COMP:11480"/>
        <dbReference type="ChEBI" id="CHEBI:15378"/>
        <dbReference type="ChEBI" id="CHEBI:29999"/>
        <dbReference type="ChEBI" id="CHEBI:57287"/>
        <dbReference type="ChEBI" id="CHEBI:58343"/>
        <dbReference type="ChEBI" id="CHEBI:64479"/>
    </reaction>
</comment>
<dbReference type="PANTHER" id="PTHR38096">
    <property type="entry name" value="ENTEROBACTIN SYNTHASE COMPONENT D"/>
    <property type="match status" value="1"/>
</dbReference>
<evidence type="ECO:0000256" key="6">
    <source>
        <dbReference type="ARBA" id="ARBA00022679"/>
    </source>
</evidence>
<evidence type="ECO:0000256" key="11">
    <source>
        <dbReference type="ARBA" id="ARBA00049191"/>
    </source>
</evidence>
<protein>
    <recommendedName>
        <fullName evidence="5">Enterobactin synthase component D</fullName>
    </recommendedName>
    <alternativeName>
        <fullName evidence="8">4'-phosphopantetheinyl transferase EntD</fullName>
    </alternativeName>
    <alternativeName>
        <fullName evidence="9">Enterochelin synthase D</fullName>
    </alternativeName>
</protein>
<feature type="binding site" evidence="13">
    <location>
        <position position="129"/>
    </location>
    <ligand>
        <name>Mg(2+)</name>
        <dbReference type="ChEBI" id="CHEBI:18420"/>
    </ligand>
</feature>
<comment type="pathway">
    <text evidence="2">Siderophore biosynthesis; enterobactin biosynthesis.</text>
</comment>
<dbReference type="EMBL" id="WXZT01000003">
    <property type="protein sequence ID" value="MZZ11762.1"/>
    <property type="molecule type" value="Genomic_DNA"/>
</dbReference>
<evidence type="ECO:0000256" key="2">
    <source>
        <dbReference type="ARBA" id="ARBA00004993"/>
    </source>
</evidence>
<evidence type="ECO:0000256" key="3">
    <source>
        <dbReference type="ARBA" id="ARBA00008342"/>
    </source>
</evidence>
<reference evidence="16" key="1">
    <citation type="submission" date="2015-06" db="EMBL/GenBank/DDBJ databases">
        <authorList>
            <person name="Radhakrishnan R."/>
            <person name="Underwood A."/>
            <person name="Al-Shahib A."/>
        </authorList>
    </citation>
    <scope>NUCLEOTIDE SEQUENCE</scope>
    <source>
        <strain evidence="16">P19_London_7_VIM_2_05_10</strain>
    </source>
</reference>
<dbReference type="SUPFAM" id="SSF56214">
    <property type="entry name" value="4'-phosphopantetheinyl transferase"/>
    <property type="match status" value="1"/>
</dbReference>
<evidence type="ECO:0000313" key="23">
    <source>
        <dbReference type="Proteomes" id="UP000284767"/>
    </source>
</evidence>
<evidence type="ECO:0000313" key="18">
    <source>
        <dbReference type="EMBL" id="MZZ11762.1"/>
    </source>
</evidence>
<dbReference type="InterPro" id="IPR003542">
    <property type="entry name" value="Enbac_synth_compD-like"/>
</dbReference>
<feature type="binding site" evidence="12">
    <location>
        <position position="63"/>
    </location>
    <ligand>
        <name>CoA</name>
        <dbReference type="ChEBI" id="CHEBI:57287"/>
    </ligand>
</feature>
<reference evidence="20 23" key="5">
    <citation type="submission" date="2017-08" db="EMBL/GenBank/DDBJ databases">
        <authorList>
            <person name="Feschi L."/>
            <person name="Jeukens J."/>
            <person name="Emond-Rheault J.-G."/>
            <person name="Kukavica-Ibrulj I."/>
            <person name="Boyle B."/>
            <person name="Levesque R.C."/>
        </authorList>
    </citation>
    <scope>NUCLEOTIDE SEQUENCE [LARGE SCALE GENOMIC DNA]</scope>
    <source>
        <strain evidence="20 23">PA-W36</strain>
    </source>
</reference>
<dbReference type="EMBL" id="NFFZ01000003">
    <property type="protein sequence ID" value="OTI63985.1"/>
    <property type="molecule type" value="Genomic_DNA"/>
</dbReference>
<dbReference type="Proteomes" id="UP000284767">
    <property type="component" value="Unassembled WGS sequence"/>
</dbReference>
<evidence type="ECO:0000256" key="13">
    <source>
        <dbReference type="PIRSR" id="PIRSR603542-2"/>
    </source>
</evidence>
<dbReference type="RefSeq" id="WP_003082383.1">
    <property type="nucleotide sequence ID" value="NZ_AP017302.1"/>
</dbReference>
<dbReference type="GO" id="GO:0008897">
    <property type="term" value="F:holo-[acyl-carrier-protein] synthase activity"/>
    <property type="evidence" value="ECO:0007669"/>
    <property type="project" value="InterPro"/>
</dbReference>
<evidence type="ECO:0000256" key="5">
    <source>
        <dbReference type="ARBA" id="ARBA00019087"/>
    </source>
</evidence>
<dbReference type="Proteomes" id="UP000045039">
    <property type="component" value="Unassembled WGS sequence"/>
</dbReference>
<evidence type="ECO:0000313" key="22">
    <source>
        <dbReference type="Proteomes" id="UP000194857"/>
    </source>
</evidence>
<evidence type="ECO:0000256" key="10">
    <source>
        <dbReference type="ARBA" id="ARBA00049176"/>
    </source>
</evidence>
<dbReference type="UniPathway" id="UPA00017"/>
<feature type="binding site" evidence="12">
    <location>
        <position position="175"/>
    </location>
    <ligand>
        <name>CoA</name>
        <dbReference type="ChEBI" id="CHEBI:57287"/>
    </ligand>
</feature>
<reference evidence="17 24" key="7">
    <citation type="submission" date="2019-11" db="EMBL/GenBank/DDBJ databases">
        <title>Genomes of ocular Pseudomonas aeruginosa isolates.</title>
        <authorList>
            <person name="Khan M."/>
            <person name="Rice S.A."/>
            <person name="Willcox M.D.P."/>
            <person name="Stapleton F."/>
        </authorList>
    </citation>
    <scope>NUCLEOTIDE SEQUENCE [LARGE SCALE GENOMIC DNA]</scope>
    <source>
        <strain evidence="17 24">PA221</strain>
    </source>
</reference>
<dbReference type="AlphaFoldDB" id="A0A0C7ADZ2"/>
<feature type="binding site" evidence="12">
    <location>
        <position position="129"/>
    </location>
    <ligand>
        <name>CoA</name>
        <dbReference type="ChEBI" id="CHEBI:57287"/>
    </ligand>
</feature>
<gene>
    <name evidence="16" type="primary">npt</name>
    <name evidence="19" type="ORF">CAZ10_07140</name>
    <name evidence="17" type="ORF">GNQ48_03740</name>
    <name evidence="18" type="ORF">GUL26_05860</name>
    <name evidence="20" type="ORF">IPC1295_19670</name>
    <name evidence="16" type="ORF">PAERUG_P19_London_7_VIM_2_05_10_06217</name>
</gene>
<evidence type="ECO:0000259" key="14">
    <source>
        <dbReference type="Pfam" id="PF01648"/>
    </source>
</evidence>
<evidence type="ECO:0000256" key="4">
    <source>
        <dbReference type="ARBA" id="ARBA00011503"/>
    </source>
</evidence>
<reference evidence="18" key="8">
    <citation type="submission" date="2020-01" db="EMBL/GenBank/DDBJ databases">
        <title>Bacteria Cultured from War Wounds Associated with the Conflict in Eastern Ukraine.</title>
        <authorList>
            <person name="Snesrud E."/>
            <person name="Galac M.R."/>
            <person name="Mc Gann P."/>
            <person name="Valentine K."/>
            <person name="Viacheslav K."/>
        </authorList>
    </citation>
    <scope>NUCLEOTIDE SEQUENCE</scope>
    <source>
        <strain evidence="18">VNMU148</strain>
    </source>
</reference>